<dbReference type="PANTHER" id="PTHR36206:SF12">
    <property type="entry name" value="ASPERCRYPTIN BIOSYNTHESIS CLUSTER-SPECIFIC TRANSCRIPTION REGULATOR ATNN-RELATED"/>
    <property type="match status" value="1"/>
</dbReference>
<evidence type="ECO:0000256" key="5">
    <source>
        <dbReference type="ARBA" id="ARBA00023163"/>
    </source>
</evidence>
<accession>A0A8H4SZD1</accession>
<dbReference type="InterPro" id="IPR037523">
    <property type="entry name" value="VOC_core"/>
</dbReference>
<evidence type="ECO:0000256" key="3">
    <source>
        <dbReference type="ARBA" id="ARBA00023015"/>
    </source>
</evidence>
<dbReference type="GO" id="GO:0008270">
    <property type="term" value="F:zinc ion binding"/>
    <property type="evidence" value="ECO:0007669"/>
    <property type="project" value="InterPro"/>
</dbReference>
<proteinExistence type="predicted"/>
<dbReference type="Pfam" id="PF00172">
    <property type="entry name" value="Zn_clus"/>
    <property type="match status" value="1"/>
</dbReference>
<evidence type="ECO:0000259" key="7">
    <source>
        <dbReference type="PROSITE" id="PS51819"/>
    </source>
</evidence>
<dbReference type="OrthoDB" id="2593732at2759"/>
<dbReference type="InterPro" id="IPR021858">
    <property type="entry name" value="Fun_TF"/>
</dbReference>
<name>A0A8H4SZD1_9HYPO</name>
<keyword evidence="6" id="KW-0539">Nucleus</keyword>
<evidence type="ECO:0000256" key="2">
    <source>
        <dbReference type="ARBA" id="ARBA00022833"/>
    </source>
</evidence>
<dbReference type="InterPro" id="IPR029068">
    <property type="entry name" value="Glyas_Bleomycin-R_OHBP_Dase"/>
</dbReference>
<keyword evidence="4" id="KW-0238">DNA-binding</keyword>
<evidence type="ECO:0000313" key="9">
    <source>
        <dbReference type="Proteomes" id="UP000622797"/>
    </source>
</evidence>
<dbReference type="PANTHER" id="PTHR36206">
    <property type="entry name" value="ASPERCRYPTIN BIOSYNTHESIS CLUSTER-SPECIFIC TRANSCRIPTION REGULATOR ATNN-RELATED"/>
    <property type="match status" value="1"/>
</dbReference>
<evidence type="ECO:0000256" key="6">
    <source>
        <dbReference type="ARBA" id="ARBA00023242"/>
    </source>
</evidence>
<gene>
    <name evidence="8" type="ORF">FSARC_13697</name>
</gene>
<dbReference type="GO" id="GO:0003677">
    <property type="term" value="F:DNA binding"/>
    <property type="evidence" value="ECO:0007669"/>
    <property type="project" value="UniProtKB-KW"/>
</dbReference>
<dbReference type="InterPro" id="IPR036864">
    <property type="entry name" value="Zn2-C6_fun-type_DNA-bd_sf"/>
</dbReference>
<dbReference type="SUPFAM" id="SSF57701">
    <property type="entry name" value="Zn2/Cys6 DNA-binding domain"/>
    <property type="match status" value="1"/>
</dbReference>
<dbReference type="Pfam" id="PF11951">
    <property type="entry name" value="Fungal_trans_2"/>
    <property type="match status" value="1"/>
</dbReference>
<dbReference type="InterPro" id="IPR001138">
    <property type="entry name" value="Zn2Cys6_DnaBD"/>
</dbReference>
<dbReference type="CDD" id="cd00067">
    <property type="entry name" value="GAL4"/>
    <property type="match status" value="1"/>
</dbReference>
<dbReference type="PROSITE" id="PS51819">
    <property type="entry name" value="VOC"/>
    <property type="match status" value="1"/>
</dbReference>
<dbReference type="Gene3D" id="3.10.180.10">
    <property type="entry name" value="2,3-Dihydroxybiphenyl 1,2-Dioxygenase, domain 1"/>
    <property type="match status" value="1"/>
</dbReference>
<dbReference type="AlphaFoldDB" id="A0A8H4SZD1"/>
<protein>
    <recommendedName>
        <fullName evidence="7">VOC domain-containing protein</fullName>
    </recommendedName>
</protein>
<dbReference type="InterPro" id="IPR004360">
    <property type="entry name" value="Glyas_Fos-R_dOase_dom"/>
</dbReference>
<evidence type="ECO:0000313" key="8">
    <source>
        <dbReference type="EMBL" id="KAF4948577.1"/>
    </source>
</evidence>
<keyword evidence="9" id="KW-1185">Reference proteome</keyword>
<evidence type="ECO:0000256" key="4">
    <source>
        <dbReference type="ARBA" id="ARBA00023125"/>
    </source>
</evidence>
<keyword evidence="1" id="KW-0479">Metal-binding</keyword>
<dbReference type="EMBL" id="JABEXW010001047">
    <property type="protein sequence ID" value="KAF4948577.1"/>
    <property type="molecule type" value="Genomic_DNA"/>
</dbReference>
<feature type="domain" description="VOC" evidence="7">
    <location>
        <begin position="11"/>
        <end position="156"/>
    </location>
</feature>
<sequence length="697" mass="77882">MSRTPPRYNRPFNHIGVSVSDAKATVDWYSRVMGFQLLGDIYHIKRSEHPNDAIFRIYPDSLQEVKLARMATGNGVGFEIFEFINPRFKAAKEFEYERAGVFHICVTDVDPEGLVKKVEAEGGKKIGETVDPSGKGEIVCLYLSDPWNNVIEVIDVGFEVMGFNHAAAYKASPYEQAQGQDGMHHLIRRVKCDELRPACHRCTSTGRKCDGYASTSTAVAGPVAPPRLGGLALKEARAQEFFYHETVPQVSGFFGRPFWNIVLQFSLTEASIRHASVALAALHEEHSTISQTSQKDSLKIAFQSYNRAINTILKLASDPASIPLVIISSIVFTCFECLLGDPKSAASHVTSGLKLLKMLRERTGQPSGPWGQRYQNFESAFVETHLAPVLCTLSLCVTEFGYPAELYLNMVDANGCPVFDRPFQRLLEARVGIIDIITAATRISQDGTPNSQPDKSRHLQAALGRWKTRFDDLVLQRESFWDPQDHSAANLIRVMSQATAVGLLVGPAADETAWDTHKATYEEIIRLVESLIDNAQGSQRFHFEMGLISPLHLVAWKCRWPSLRRTGLALLRASSRRECLYDARLYYAVFSRIMAIEEADFNQPLDGQCAQHDLPPENARIHHFICETLPLGKYGVYLLKLFSRPKWPDPEWRLHTEHIYLDAFSTCQGGDSLPSSSKIAKLPVVNLFRTGPVPTIA</sequence>
<keyword evidence="3" id="KW-0805">Transcription regulation</keyword>
<dbReference type="Pfam" id="PF00903">
    <property type="entry name" value="Glyoxalase"/>
    <property type="match status" value="1"/>
</dbReference>
<dbReference type="InterPro" id="IPR052360">
    <property type="entry name" value="Transcr_Regulatory_Proteins"/>
</dbReference>
<keyword evidence="2" id="KW-0862">Zinc</keyword>
<reference evidence="8" key="1">
    <citation type="journal article" date="2020" name="BMC Genomics">
        <title>Correction to: Identification and distribution of gene clusters required for synthesis of sphingolipid metabolism inhibitors in diverse species of the filamentous fungus Fusarium.</title>
        <authorList>
            <person name="Kim H.S."/>
            <person name="Lohmar J.M."/>
            <person name="Busman M."/>
            <person name="Brown D.W."/>
            <person name="Naumann T.A."/>
            <person name="Divon H.H."/>
            <person name="Lysoe E."/>
            <person name="Uhlig S."/>
            <person name="Proctor R.H."/>
        </authorList>
    </citation>
    <scope>NUCLEOTIDE SEQUENCE</scope>
    <source>
        <strain evidence="8">NRRL 20472</strain>
    </source>
</reference>
<comment type="caution">
    <text evidence="8">The sequence shown here is derived from an EMBL/GenBank/DDBJ whole genome shotgun (WGS) entry which is preliminary data.</text>
</comment>
<dbReference type="SUPFAM" id="SSF54593">
    <property type="entry name" value="Glyoxalase/Bleomycin resistance protein/Dihydroxybiphenyl dioxygenase"/>
    <property type="match status" value="1"/>
</dbReference>
<reference evidence="8" key="2">
    <citation type="submission" date="2020-05" db="EMBL/GenBank/DDBJ databases">
        <authorList>
            <person name="Kim H.-S."/>
            <person name="Proctor R.H."/>
            <person name="Brown D.W."/>
        </authorList>
    </citation>
    <scope>NUCLEOTIDE SEQUENCE</scope>
    <source>
        <strain evidence="8">NRRL 20472</strain>
    </source>
</reference>
<dbReference type="GO" id="GO:0000981">
    <property type="term" value="F:DNA-binding transcription factor activity, RNA polymerase II-specific"/>
    <property type="evidence" value="ECO:0007669"/>
    <property type="project" value="InterPro"/>
</dbReference>
<organism evidence="8 9">
    <name type="scientific">Fusarium sarcochroum</name>
    <dbReference type="NCBI Taxonomy" id="1208366"/>
    <lineage>
        <taxon>Eukaryota</taxon>
        <taxon>Fungi</taxon>
        <taxon>Dikarya</taxon>
        <taxon>Ascomycota</taxon>
        <taxon>Pezizomycotina</taxon>
        <taxon>Sordariomycetes</taxon>
        <taxon>Hypocreomycetidae</taxon>
        <taxon>Hypocreales</taxon>
        <taxon>Nectriaceae</taxon>
        <taxon>Fusarium</taxon>
        <taxon>Fusarium lateritium species complex</taxon>
    </lineage>
</organism>
<evidence type="ECO:0000256" key="1">
    <source>
        <dbReference type="ARBA" id="ARBA00022723"/>
    </source>
</evidence>
<keyword evidence="5" id="KW-0804">Transcription</keyword>
<dbReference type="Proteomes" id="UP000622797">
    <property type="component" value="Unassembled WGS sequence"/>
</dbReference>